<accession>A0A4U0EMN0</accession>
<keyword evidence="1" id="KW-0812">Transmembrane</keyword>
<gene>
    <name evidence="2" type="ORF">E5167_13435</name>
</gene>
<evidence type="ECO:0000313" key="3">
    <source>
        <dbReference type="Proteomes" id="UP000307657"/>
    </source>
</evidence>
<dbReference type="RefSeq" id="WP_136844680.1">
    <property type="nucleotide sequence ID" value="NZ_SUPL01000008.1"/>
</dbReference>
<protein>
    <submittedName>
        <fullName evidence="2">Uncharacterized protein</fullName>
    </submittedName>
</protein>
<reference evidence="2 3" key="1">
    <citation type="submission" date="2019-04" db="EMBL/GenBank/DDBJ databases">
        <title>Lacinutrix sp. nov., isolated from marine water.</title>
        <authorList>
            <person name="Kim W."/>
        </authorList>
    </citation>
    <scope>NUCLEOTIDE SEQUENCE [LARGE SCALE GENOMIC DNA]</scope>
    <source>
        <strain evidence="2 3">CAU 1491</strain>
    </source>
</reference>
<feature type="transmembrane region" description="Helical" evidence="1">
    <location>
        <begin position="7"/>
        <end position="25"/>
    </location>
</feature>
<name>A0A4U0EMN0_9FLAO</name>
<dbReference type="EMBL" id="SUPL01000008">
    <property type="protein sequence ID" value="TJY32836.1"/>
    <property type="molecule type" value="Genomic_DNA"/>
</dbReference>
<dbReference type="AlphaFoldDB" id="A0A4U0EMN0"/>
<evidence type="ECO:0000256" key="1">
    <source>
        <dbReference type="SAM" id="Phobius"/>
    </source>
</evidence>
<evidence type="ECO:0000313" key="2">
    <source>
        <dbReference type="EMBL" id="TJY32836.1"/>
    </source>
</evidence>
<organism evidence="2 3">
    <name type="scientific">Pontimicrobium aquaticum</name>
    <dbReference type="NCBI Taxonomy" id="2565367"/>
    <lineage>
        <taxon>Bacteria</taxon>
        <taxon>Pseudomonadati</taxon>
        <taxon>Bacteroidota</taxon>
        <taxon>Flavobacteriia</taxon>
        <taxon>Flavobacteriales</taxon>
        <taxon>Flavobacteriaceae</taxon>
        <taxon>Pontimicrobium</taxon>
    </lineage>
</organism>
<keyword evidence="1" id="KW-1133">Transmembrane helix</keyword>
<dbReference type="Proteomes" id="UP000307657">
    <property type="component" value="Unassembled WGS sequence"/>
</dbReference>
<keyword evidence="1" id="KW-0472">Membrane</keyword>
<dbReference type="OrthoDB" id="581689at2"/>
<keyword evidence="3" id="KW-1185">Reference proteome</keyword>
<proteinExistence type="predicted"/>
<sequence>MKLKQSFLIALTLIIIALTSWELYWRSQGKYPNLNDDKALWAMHRANVETASKDDVIIFGSSRAYFDIQIDEWEKATGKKPIQLASPGSSPLPSFHDLVNNTSFNGTVILGVTPGLFFSTTYPGADPWSRIQTKVDHFYNRTYADRSNFWLSIPLQTNLVLMSADEELWSDDIDLKSLLRRVKIGDRTGNPQMPPFYSFGDVRLDRNMSMTKRTVQDTAFANSIIKVWSYLGKSAPPPDKKSTMAFFLEDLKKFKERNGKLILLRCPSSGGNRMGENMVFPRVDFWDDLVEQSDVPSYHFEDYDQLKDLTCPEESHLSKEDAEYFTRELAKIIIEDGIIINSKTK</sequence>
<comment type="caution">
    <text evidence="2">The sequence shown here is derived from an EMBL/GenBank/DDBJ whole genome shotgun (WGS) entry which is preliminary data.</text>
</comment>